<evidence type="ECO:0000259" key="1">
    <source>
        <dbReference type="Pfam" id="PF25191"/>
    </source>
</evidence>
<dbReference type="RefSeq" id="WP_131413021.1">
    <property type="nucleotide sequence ID" value="NZ_SJTG01000006.1"/>
</dbReference>
<dbReference type="AlphaFoldDB" id="A0A4R0YE92"/>
<feature type="domain" description="DUF7832" evidence="1">
    <location>
        <begin position="2"/>
        <end position="106"/>
    </location>
</feature>
<accession>A0A4R0YE92</accession>
<comment type="caution">
    <text evidence="2">The sequence shown here is derived from an EMBL/GenBank/DDBJ whole genome shotgun (WGS) entry which is preliminary data.</text>
</comment>
<organism evidence="2 3">
    <name type="scientific">Dyella soli</name>
    <dbReference type="NCBI Taxonomy" id="522319"/>
    <lineage>
        <taxon>Bacteria</taxon>
        <taxon>Pseudomonadati</taxon>
        <taxon>Pseudomonadota</taxon>
        <taxon>Gammaproteobacteria</taxon>
        <taxon>Lysobacterales</taxon>
        <taxon>Rhodanobacteraceae</taxon>
        <taxon>Dyella</taxon>
    </lineage>
</organism>
<sequence length="140" mass="15452">MKYDDASWHSGGQFPEGSPAEYGGTHIALLLKWCVLKGWAGQLHKGEGATALGQLMHGEISATDFLFEFCDGKLTDEDLDDQGNAFVSVYYGDHGDYLNDYADNFGELMYVASEGEHDFRLFSSMVDARYNAFVESQAGL</sequence>
<protein>
    <recommendedName>
        <fullName evidence="1">DUF7832 domain-containing protein</fullName>
    </recommendedName>
</protein>
<gene>
    <name evidence="2" type="ORF">EZM97_33315</name>
</gene>
<evidence type="ECO:0000313" key="2">
    <source>
        <dbReference type="EMBL" id="TCI06368.1"/>
    </source>
</evidence>
<dbReference type="Proteomes" id="UP000291822">
    <property type="component" value="Unassembled WGS sequence"/>
</dbReference>
<dbReference type="Pfam" id="PF25191">
    <property type="entry name" value="DUF7832"/>
    <property type="match status" value="1"/>
</dbReference>
<evidence type="ECO:0000313" key="3">
    <source>
        <dbReference type="Proteomes" id="UP000291822"/>
    </source>
</evidence>
<keyword evidence="3" id="KW-1185">Reference proteome</keyword>
<reference evidence="2 3" key="1">
    <citation type="submission" date="2019-02" db="EMBL/GenBank/DDBJ databases">
        <title>Dyella amyloliquefaciens sp. nov., isolated from forest soil.</title>
        <authorList>
            <person name="Gao Z.-H."/>
            <person name="Qiu L.-H."/>
        </authorList>
    </citation>
    <scope>NUCLEOTIDE SEQUENCE [LARGE SCALE GENOMIC DNA]</scope>
    <source>
        <strain evidence="2 3">KACC 12747</strain>
    </source>
</reference>
<dbReference type="InterPro" id="IPR057154">
    <property type="entry name" value="DUF7832"/>
</dbReference>
<proteinExistence type="predicted"/>
<dbReference type="EMBL" id="SJTG01000006">
    <property type="protein sequence ID" value="TCI06368.1"/>
    <property type="molecule type" value="Genomic_DNA"/>
</dbReference>
<name>A0A4R0YE92_9GAMM</name>